<dbReference type="OrthoDB" id="1700726at2759"/>
<accession>A0A2X0KVZ4</accession>
<evidence type="ECO:0000313" key="2">
    <source>
        <dbReference type="EMBL" id="SCZ96578.1"/>
    </source>
</evidence>
<dbReference type="EMBL" id="FMWP01000089">
    <property type="protein sequence ID" value="SCZ96578.1"/>
    <property type="molecule type" value="Genomic_DNA"/>
</dbReference>
<dbReference type="Proteomes" id="UP000249723">
    <property type="component" value="Unassembled WGS sequence"/>
</dbReference>
<reference evidence="3" key="1">
    <citation type="submission" date="2016-10" db="EMBL/GenBank/DDBJ databases">
        <authorList>
            <person name="Jeantristanb JTB J.-T."/>
            <person name="Ricardo R."/>
        </authorList>
    </citation>
    <scope>NUCLEOTIDE SEQUENCE [LARGE SCALE GENOMIC DNA]</scope>
</reference>
<dbReference type="InterPro" id="IPR042099">
    <property type="entry name" value="ANL_N_sf"/>
</dbReference>
<name>A0A2X0KVZ4_9BASI</name>
<feature type="region of interest" description="Disordered" evidence="1">
    <location>
        <begin position="41"/>
        <end position="74"/>
    </location>
</feature>
<keyword evidence="3" id="KW-1185">Reference proteome</keyword>
<evidence type="ECO:0000313" key="3">
    <source>
        <dbReference type="Proteomes" id="UP000249723"/>
    </source>
</evidence>
<dbReference type="STRING" id="289078.A0A2X0KVZ4"/>
<proteinExistence type="predicted"/>
<organism evidence="2 3">
    <name type="scientific">Microbotryum saponariae</name>
    <dbReference type="NCBI Taxonomy" id="289078"/>
    <lineage>
        <taxon>Eukaryota</taxon>
        <taxon>Fungi</taxon>
        <taxon>Dikarya</taxon>
        <taxon>Basidiomycota</taxon>
        <taxon>Pucciniomycotina</taxon>
        <taxon>Microbotryomycetes</taxon>
        <taxon>Microbotryales</taxon>
        <taxon>Microbotryaceae</taxon>
        <taxon>Microbotryum</taxon>
    </lineage>
</organism>
<sequence>MSSPLSAAMKVDRTTVLLGVVAVVLIGLAVFLRPPPPQTHPFLLGRQSTSAPTRKPSESPVYGSSSTGGVRAPIRPDKSVKRLRDVLERSKSCFEGGEQGSVWIHRGDKLLDVVLAVKHGLLSTLGKGDEPVAVVIEHPADAFVATLALSLTAHRPIVIAPGSKIPADLEPVGAIIYSASFLSTVQFIPGSSEAKTIVLGASDEEEDRGDAEYDPPTVAAELLITGRSLLAEAKEAADKSPERLSEEDEVDPKDVALTIVSDGVALPLTHIVSAPILVPKPAVSPSSEPPSLKHPQNLTASIVSFSTLFLSSPKPLRPTIYDSLLSLHHPSTPYGFGLALFTVYTSCSLALRTLPEEATHEDLEQLLAPTRSNGPPATLVFGPTSRLSFPLYRLLLSRMLGDSAAIIRQSRNSKIRLLREGVITRDSVWDSLLFKGVRKDAHLTRLRAVFFTCSAGADNEMGLPLEQARAEMFKATLGIPVVSVLAHSAICGPIANSIYYDAQRLPSPVGTQDEASDRTHVGAPSVGVELKLIGCDEAQIQHEQRFKGEIVVRTPVLPHPKTLPTIHMITDDELPALPPYPDAKKATVEDDAGKWFKTSIQAEMGKEGALWLL</sequence>
<protein>
    <submittedName>
        <fullName evidence="2">BZ3500_MvSof-1268-A1-R1_Chr4-4g07444 protein</fullName>
    </submittedName>
</protein>
<evidence type="ECO:0000256" key="1">
    <source>
        <dbReference type="SAM" id="MobiDB-lite"/>
    </source>
</evidence>
<dbReference type="Gene3D" id="3.40.50.12780">
    <property type="entry name" value="N-terminal domain of ligase-like"/>
    <property type="match status" value="1"/>
</dbReference>
<dbReference type="AlphaFoldDB" id="A0A2X0KVZ4"/>
<gene>
    <name evidence="2" type="ORF">BZ3500_MVSOF-1268-A1-R1_CHR4-4G07444</name>
</gene>